<keyword evidence="3" id="KW-1185">Reference proteome</keyword>
<proteinExistence type="predicted"/>
<evidence type="ECO:0000256" key="1">
    <source>
        <dbReference type="SAM" id="MobiDB-lite"/>
    </source>
</evidence>
<sequence length="27" mass="2830">MDAVQFDEPTGPFDGGKQDISGSNCIT</sequence>
<name>A0A4Y2QIM3_ARAVE</name>
<protein>
    <submittedName>
        <fullName evidence="2">Uncharacterized protein</fullName>
    </submittedName>
</protein>
<reference evidence="2 3" key="1">
    <citation type="journal article" date="2019" name="Sci. Rep.">
        <title>Orb-weaving spider Araneus ventricosus genome elucidates the spidroin gene catalogue.</title>
        <authorList>
            <person name="Kono N."/>
            <person name="Nakamura H."/>
            <person name="Ohtoshi R."/>
            <person name="Moran D.A.P."/>
            <person name="Shinohara A."/>
            <person name="Yoshida Y."/>
            <person name="Fujiwara M."/>
            <person name="Mori M."/>
            <person name="Tomita M."/>
            <person name="Arakawa K."/>
        </authorList>
    </citation>
    <scope>NUCLEOTIDE SEQUENCE [LARGE SCALE GENOMIC DNA]</scope>
</reference>
<dbReference type="Proteomes" id="UP000499080">
    <property type="component" value="Unassembled WGS sequence"/>
</dbReference>
<feature type="region of interest" description="Disordered" evidence="1">
    <location>
        <begin position="1"/>
        <end position="27"/>
    </location>
</feature>
<dbReference type="EMBL" id="BGPR01138865">
    <property type="protein sequence ID" value="GBN63119.1"/>
    <property type="molecule type" value="Genomic_DNA"/>
</dbReference>
<organism evidence="2 3">
    <name type="scientific">Araneus ventricosus</name>
    <name type="common">Orbweaver spider</name>
    <name type="synonym">Epeira ventricosa</name>
    <dbReference type="NCBI Taxonomy" id="182803"/>
    <lineage>
        <taxon>Eukaryota</taxon>
        <taxon>Metazoa</taxon>
        <taxon>Ecdysozoa</taxon>
        <taxon>Arthropoda</taxon>
        <taxon>Chelicerata</taxon>
        <taxon>Arachnida</taxon>
        <taxon>Araneae</taxon>
        <taxon>Araneomorphae</taxon>
        <taxon>Entelegynae</taxon>
        <taxon>Araneoidea</taxon>
        <taxon>Araneidae</taxon>
        <taxon>Araneus</taxon>
    </lineage>
</organism>
<comment type="caution">
    <text evidence="2">The sequence shown here is derived from an EMBL/GenBank/DDBJ whole genome shotgun (WGS) entry which is preliminary data.</text>
</comment>
<gene>
    <name evidence="2" type="ORF">AVEN_90537_1</name>
</gene>
<dbReference type="AlphaFoldDB" id="A0A4Y2QIM3"/>
<evidence type="ECO:0000313" key="2">
    <source>
        <dbReference type="EMBL" id="GBN63119.1"/>
    </source>
</evidence>
<accession>A0A4Y2QIM3</accession>
<evidence type="ECO:0000313" key="3">
    <source>
        <dbReference type="Proteomes" id="UP000499080"/>
    </source>
</evidence>
<feature type="non-terminal residue" evidence="2">
    <location>
        <position position="27"/>
    </location>
</feature>